<dbReference type="InterPro" id="IPR036397">
    <property type="entry name" value="RNaseH_sf"/>
</dbReference>
<dbReference type="EMBL" id="FR824114">
    <property type="protein sequence ID" value="CCA19375.1"/>
    <property type="molecule type" value="Genomic_DNA"/>
</dbReference>
<proteinExistence type="predicted"/>
<dbReference type="SUPFAM" id="SSF46689">
    <property type="entry name" value="Homeodomain-like"/>
    <property type="match status" value="1"/>
</dbReference>
<name>F0WDU8_9STRA</name>
<evidence type="ECO:0000259" key="1">
    <source>
        <dbReference type="Pfam" id="PF01498"/>
    </source>
</evidence>
<reference evidence="2" key="2">
    <citation type="submission" date="2011-02" db="EMBL/GenBank/DDBJ databases">
        <authorList>
            <person name="MacLean D."/>
        </authorList>
    </citation>
    <scope>NUCLEOTIDE SEQUENCE</scope>
</reference>
<accession>F0WDU8</accession>
<organism evidence="2">
    <name type="scientific">Albugo laibachii Nc14</name>
    <dbReference type="NCBI Taxonomy" id="890382"/>
    <lineage>
        <taxon>Eukaryota</taxon>
        <taxon>Sar</taxon>
        <taxon>Stramenopiles</taxon>
        <taxon>Oomycota</taxon>
        <taxon>Peronosporomycetes</taxon>
        <taxon>Albuginales</taxon>
        <taxon>Albuginaceae</taxon>
        <taxon>Albugo</taxon>
    </lineage>
</organism>
<dbReference type="Gene3D" id="3.30.420.10">
    <property type="entry name" value="Ribonuclease H-like superfamily/Ribonuclease H"/>
    <property type="match status" value="1"/>
</dbReference>
<reference evidence="2" key="1">
    <citation type="journal article" date="2011" name="PLoS Biol.">
        <title>Gene gain and loss during evolution of obligate parasitism in the white rust pathogen of Arabidopsis thaliana.</title>
        <authorList>
            <person name="Kemen E."/>
            <person name="Gardiner A."/>
            <person name="Schultz-Larsen T."/>
            <person name="Kemen A.C."/>
            <person name="Balmuth A.L."/>
            <person name="Robert-Seilaniantz A."/>
            <person name="Bailey K."/>
            <person name="Holub E."/>
            <person name="Studholme D.J."/>
            <person name="Maclean D."/>
            <person name="Jones J.D."/>
        </authorList>
    </citation>
    <scope>NUCLEOTIDE SEQUENCE</scope>
</reference>
<dbReference type="GO" id="GO:0006313">
    <property type="term" value="P:DNA transposition"/>
    <property type="evidence" value="ECO:0007669"/>
    <property type="project" value="InterPro"/>
</dbReference>
<dbReference type="GO" id="GO:0015074">
    <property type="term" value="P:DNA integration"/>
    <property type="evidence" value="ECO:0007669"/>
    <property type="project" value="InterPro"/>
</dbReference>
<dbReference type="InterPro" id="IPR002492">
    <property type="entry name" value="Transposase_Tc1-like"/>
</dbReference>
<dbReference type="AlphaFoldDB" id="F0WDU8"/>
<dbReference type="Pfam" id="PF13384">
    <property type="entry name" value="HTH_23"/>
    <property type="match status" value="1"/>
</dbReference>
<gene>
    <name evidence="2" type="primary">AlNc14C69G4816</name>
    <name evidence="2" type="ORF">ALNC14_055180</name>
</gene>
<dbReference type="HOGENOM" id="CLU_152870_0_0_1"/>
<sequence length="167" mass="19575">MKLILKDKENNVILFLKNRLSYREIATRLNIGRSTVYDIAKRIGFKRPSNKVRPQLKIPEVIKRNIIRKIISGKCDTAVKAAEMLRNDFNIDVSAQTYRNVLKVAGLQAKHKIKKPSISAKNQKKRLEFAKMHQHWPINDWDRVIWSDETKSIALDQMEDFFAERQT</sequence>
<dbReference type="GO" id="GO:0003677">
    <property type="term" value="F:DNA binding"/>
    <property type="evidence" value="ECO:0007669"/>
    <property type="project" value="InterPro"/>
</dbReference>
<protein>
    <submittedName>
        <fullName evidence="2">Transposase putative</fullName>
    </submittedName>
</protein>
<dbReference type="Pfam" id="PF01498">
    <property type="entry name" value="HTH_Tnp_Tc3_2"/>
    <property type="match status" value="1"/>
</dbReference>
<feature type="domain" description="Transposase Tc1-like" evidence="1">
    <location>
        <begin position="63"/>
        <end position="135"/>
    </location>
</feature>
<dbReference type="Gene3D" id="1.10.10.60">
    <property type="entry name" value="Homeodomain-like"/>
    <property type="match status" value="1"/>
</dbReference>
<evidence type="ECO:0000313" key="2">
    <source>
        <dbReference type="EMBL" id="CCA19375.1"/>
    </source>
</evidence>
<dbReference type="InterPro" id="IPR009057">
    <property type="entry name" value="Homeodomain-like_sf"/>
</dbReference>